<sequence>MSTFGDPEHSAVSMASLLHLFTAGSLLLTAFLLFTRPGNSNRVANRWMAVFLFILCLIFMDETLTILELNQELPGINDVLGVCILAVGPAYYLSVYAYTHPQPNGLRASLLHFLPFLLFLAIALVLMLLSEEQLNALKQQLRKTNTALIGAVIIILNISQLIAYCFFSLHLINRHQRTIALFASSPDSVDLSWLKYLVYCVFFMVVVWVFILIFPKIDPYTTVFYFASVYYVAYYALNQPDVFPFSEADKTAIAEVIEEVNSPLPAEDEPRKALLTPAELQEAKARLIASMVVDKLYLDNELTLPKLAEVTQLSIHKLSFLLNSDLGLNFYQFVNGYRIEEAKRLLTDPKMGHLSIEGIAYEAGFNSKTVFNTSFRKATGQSPSGYRSQWLALA</sequence>
<feature type="transmembrane region" description="Helical" evidence="4">
    <location>
        <begin position="79"/>
        <end position="98"/>
    </location>
</feature>
<name>A0A418MJ31_9BACT</name>
<keyword evidence="3" id="KW-0804">Transcription</keyword>
<evidence type="ECO:0000313" key="6">
    <source>
        <dbReference type="EMBL" id="RIV27419.1"/>
    </source>
</evidence>
<keyword evidence="2" id="KW-0238">DNA-binding</keyword>
<feature type="transmembrane region" description="Helical" evidence="4">
    <location>
        <begin position="149"/>
        <end position="172"/>
    </location>
</feature>
<evidence type="ECO:0000259" key="5">
    <source>
        <dbReference type="PROSITE" id="PS01124"/>
    </source>
</evidence>
<comment type="caution">
    <text evidence="6">The sequence shown here is derived from an EMBL/GenBank/DDBJ whole genome shotgun (WGS) entry which is preliminary data.</text>
</comment>
<feature type="transmembrane region" description="Helical" evidence="4">
    <location>
        <begin position="12"/>
        <end position="35"/>
    </location>
</feature>
<reference evidence="6 7" key="1">
    <citation type="submission" date="2018-08" db="EMBL/GenBank/DDBJ databases">
        <title>Fibrisoma montanum sp. nov., isolated from Danxia mountain soil.</title>
        <authorList>
            <person name="Huang Y."/>
        </authorList>
    </citation>
    <scope>NUCLEOTIDE SEQUENCE [LARGE SCALE GENOMIC DNA]</scope>
    <source>
        <strain evidence="6 7">HYT19</strain>
    </source>
</reference>
<accession>A0A418MJ31</accession>
<keyword evidence="4" id="KW-1133">Transmembrane helix</keyword>
<evidence type="ECO:0000256" key="1">
    <source>
        <dbReference type="ARBA" id="ARBA00023015"/>
    </source>
</evidence>
<dbReference type="PROSITE" id="PS01124">
    <property type="entry name" value="HTH_ARAC_FAMILY_2"/>
    <property type="match status" value="1"/>
</dbReference>
<dbReference type="PANTHER" id="PTHR43280">
    <property type="entry name" value="ARAC-FAMILY TRANSCRIPTIONAL REGULATOR"/>
    <property type="match status" value="1"/>
</dbReference>
<keyword evidence="4" id="KW-0812">Transmembrane</keyword>
<dbReference type="GO" id="GO:0043565">
    <property type="term" value="F:sequence-specific DNA binding"/>
    <property type="evidence" value="ECO:0007669"/>
    <property type="project" value="InterPro"/>
</dbReference>
<keyword evidence="4" id="KW-0472">Membrane</keyword>
<dbReference type="InterPro" id="IPR018062">
    <property type="entry name" value="HTH_AraC-typ_CS"/>
</dbReference>
<dbReference type="Proteomes" id="UP000283523">
    <property type="component" value="Unassembled WGS sequence"/>
</dbReference>
<dbReference type="AlphaFoldDB" id="A0A418MJ31"/>
<dbReference type="InterPro" id="IPR009057">
    <property type="entry name" value="Homeodomain-like_sf"/>
</dbReference>
<dbReference type="InterPro" id="IPR018060">
    <property type="entry name" value="HTH_AraC"/>
</dbReference>
<protein>
    <submittedName>
        <fullName evidence="6">AraC family transcriptional regulator</fullName>
    </submittedName>
</protein>
<feature type="transmembrane region" description="Helical" evidence="4">
    <location>
        <begin position="193"/>
        <end position="214"/>
    </location>
</feature>
<gene>
    <name evidence="6" type="ORF">DYU11_03690</name>
</gene>
<dbReference type="PROSITE" id="PS00041">
    <property type="entry name" value="HTH_ARAC_FAMILY_1"/>
    <property type="match status" value="1"/>
</dbReference>
<dbReference type="Pfam" id="PF12833">
    <property type="entry name" value="HTH_18"/>
    <property type="match status" value="1"/>
</dbReference>
<evidence type="ECO:0000313" key="7">
    <source>
        <dbReference type="Proteomes" id="UP000283523"/>
    </source>
</evidence>
<evidence type="ECO:0000256" key="2">
    <source>
        <dbReference type="ARBA" id="ARBA00023125"/>
    </source>
</evidence>
<proteinExistence type="predicted"/>
<dbReference type="Gene3D" id="1.10.10.60">
    <property type="entry name" value="Homeodomain-like"/>
    <property type="match status" value="1"/>
</dbReference>
<evidence type="ECO:0000256" key="4">
    <source>
        <dbReference type="SAM" id="Phobius"/>
    </source>
</evidence>
<dbReference type="EMBL" id="QXED01000001">
    <property type="protein sequence ID" value="RIV27419.1"/>
    <property type="molecule type" value="Genomic_DNA"/>
</dbReference>
<dbReference type="SUPFAM" id="SSF46689">
    <property type="entry name" value="Homeodomain-like"/>
    <property type="match status" value="1"/>
</dbReference>
<dbReference type="SMART" id="SM00342">
    <property type="entry name" value="HTH_ARAC"/>
    <property type="match status" value="1"/>
</dbReference>
<organism evidence="6 7">
    <name type="scientific">Fibrisoma montanum</name>
    <dbReference type="NCBI Taxonomy" id="2305895"/>
    <lineage>
        <taxon>Bacteria</taxon>
        <taxon>Pseudomonadati</taxon>
        <taxon>Bacteroidota</taxon>
        <taxon>Cytophagia</taxon>
        <taxon>Cytophagales</taxon>
        <taxon>Spirosomataceae</taxon>
        <taxon>Fibrisoma</taxon>
    </lineage>
</organism>
<feature type="domain" description="HTH araC/xylS-type" evidence="5">
    <location>
        <begin position="286"/>
        <end position="389"/>
    </location>
</feature>
<keyword evidence="7" id="KW-1185">Reference proteome</keyword>
<dbReference type="GO" id="GO:0003700">
    <property type="term" value="F:DNA-binding transcription factor activity"/>
    <property type="evidence" value="ECO:0007669"/>
    <property type="project" value="InterPro"/>
</dbReference>
<feature type="transmembrane region" description="Helical" evidence="4">
    <location>
        <begin position="47"/>
        <end position="67"/>
    </location>
</feature>
<keyword evidence="1" id="KW-0805">Transcription regulation</keyword>
<dbReference type="PANTHER" id="PTHR43280:SF29">
    <property type="entry name" value="ARAC-FAMILY TRANSCRIPTIONAL REGULATOR"/>
    <property type="match status" value="1"/>
</dbReference>
<feature type="transmembrane region" description="Helical" evidence="4">
    <location>
        <begin position="110"/>
        <end position="129"/>
    </location>
</feature>
<evidence type="ECO:0000256" key="3">
    <source>
        <dbReference type="ARBA" id="ARBA00023163"/>
    </source>
</evidence>